<dbReference type="Proteomes" id="UP001181622">
    <property type="component" value="Unassembled WGS sequence"/>
</dbReference>
<gene>
    <name evidence="1" type="ORF">IHQ68_02070</name>
</gene>
<proteinExistence type="predicted"/>
<accession>A0ABU1DBC6</accession>
<organism evidence="1 2">
    <name type="scientific">Chelatococcus sambhunathii</name>
    <dbReference type="NCBI Taxonomy" id="363953"/>
    <lineage>
        <taxon>Bacteria</taxon>
        <taxon>Pseudomonadati</taxon>
        <taxon>Pseudomonadota</taxon>
        <taxon>Alphaproteobacteria</taxon>
        <taxon>Hyphomicrobiales</taxon>
        <taxon>Chelatococcaceae</taxon>
        <taxon>Chelatococcus</taxon>
    </lineage>
</organism>
<comment type="caution">
    <text evidence="1">The sequence shown here is derived from an EMBL/GenBank/DDBJ whole genome shotgun (WGS) entry which is preliminary data.</text>
</comment>
<keyword evidence="2" id="KW-1185">Reference proteome</keyword>
<dbReference type="EMBL" id="JADBEO010000003">
    <property type="protein sequence ID" value="MDR4305408.1"/>
    <property type="molecule type" value="Genomic_DNA"/>
</dbReference>
<evidence type="ECO:0000313" key="2">
    <source>
        <dbReference type="Proteomes" id="UP001181622"/>
    </source>
</evidence>
<evidence type="ECO:0000313" key="1">
    <source>
        <dbReference type="EMBL" id="MDR4305408.1"/>
    </source>
</evidence>
<name>A0ABU1DBC6_9HYPH</name>
<dbReference type="RefSeq" id="WP_309388459.1">
    <property type="nucleotide sequence ID" value="NZ_JADBEO010000003.1"/>
</dbReference>
<reference evidence="1" key="1">
    <citation type="submission" date="2020-10" db="EMBL/GenBank/DDBJ databases">
        <authorList>
            <person name="Abbas A."/>
            <person name="Razzaq R."/>
            <person name="Waqas M."/>
            <person name="Abbas N."/>
            <person name="Nielsen T.K."/>
            <person name="Hansen L.H."/>
            <person name="Hussain S."/>
            <person name="Shahid M."/>
        </authorList>
    </citation>
    <scope>NUCLEOTIDE SEQUENCE</scope>
    <source>
        <strain evidence="1">S14</strain>
    </source>
</reference>
<sequence>MGWVRSRSLRTPKKMLVHRDDMNRAGLVKANAADWENRFFPAIQNRSRS</sequence>
<protein>
    <submittedName>
        <fullName evidence="1">Uncharacterized protein</fullName>
    </submittedName>
</protein>